<dbReference type="Gene3D" id="3.30.465.10">
    <property type="match status" value="1"/>
</dbReference>
<evidence type="ECO:0000256" key="8">
    <source>
        <dbReference type="ARBA" id="ARBA00023128"/>
    </source>
</evidence>
<evidence type="ECO:0000256" key="3">
    <source>
        <dbReference type="ARBA" id="ARBA00008000"/>
    </source>
</evidence>
<dbReference type="Proteomes" id="UP001642464">
    <property type="component" value="Unassembled WGS sequence"/>
</dbReference>
<dbReference type="EC" id="1.1.2.4" evidence="9"/>
<dbReference type="Pfam" id="PF01565">
    <property type="entry name" value="FAD_binding_4"/>
    <property type="match status" value="1"/>
</dbReference>
<evidence type="ECO:0000256" key="4">
    <source>
        <dbReference type="ARBA" id="ARBA00022630"/>
    </source>
</evidence>
<evidence type="ECO:0000256" key="5">
    <source>
        <dbReference type="ARBA" id="ARBA00022827"/>
    </source>
</evidence>
<evidence type="ECO:0000256" key="1">
    <source>
        <dbReference type="ARBA" id="ARBA00001974"/>
    </source>
</evidence>
<evidence type="ECO:0000256" key="6">
    <source>
        <dbReference type="ARBA" id="ARBA00022946"/>
    </source>
</evidence>
<dbReference type="InterPro" id="IPR016164">
    <property type="entry name" value="FAD-linked_Oxase-like_C"/>
</dbReference>
<keyword evidence="8" id="KW-0496">Mitochondrion</keyword>
<dbReference type="PANTHER" id="PTHR11748">
    <property type="entry name" value="D-LACTATE DEHYDROGENASE"/>
    <property type="match status" value="1"/>
</dbReference>
<name>A0ABP0IC58_9DINO</name>
<evidence type="ECO:0000256" key="2">
    <source>
        <dbReference type="ARBA" id="ARBA00004173"/>
    </source>
</evidence>
<dbReference type="InterPro" id="IPR016169">
    <property type="entry name" value="FAD-bd_PCMH_sub2"/>
</dbReference>
<feature type="domain" description="FAD-binding PCMH-type" evidence="10">
    <location>
        <begin position="66"/>
        <end position="243"/>
    </location>
</feature>
<dbReference type="InterPro" id="IPR036318">
    <property type="entry name" value="FAD-bd_PCMH-like_sf"/>
</dbReference>
<evidence type="ECO:0000256" key="9">
    <source>
        <dbReference type="ARBA" id="ARBA00038897"/>
    </source>
</evidence>
<dbReference type="InterPro" id="IPR006094">
    <property type="entry name" value="Oxid_FAD_bind_N"/>
</dbReference>
<keyword evidence="5" id="KW-0274">FAD</keyword>
<evidence type="ECO:0000256" key="7">
    <source>
        <dbReference type="ARBA" id="ARBA00023002"/>
    </source>
</evidence>
<dbReference type="SUPFAM" id="SSF55103">
    <property type="entry name" value="FAD-linked oxidases, C-terminal domain"/>
    <property type="match status" value="1"/>
</dbReference>
<comment type="similarity">
    <text evidence="3">Belongs to the FAD-binding oxidoreductase/transferase type 4 family.</text>
</comment>
<proteinExistence type="inferred from homology"/>
<dbReference type="InterPro" id="IPR004113">
    <property type="entry name" value="FAD-bd_oxidored_4_C"/>
</dbReference>
<dbReference type="InterPro" id="IPR016166">
    <property type="entry name" value="FAD-bd_PCMH"/>
</dbReference>
<sequence length="506" mass="56215">MERLEKLSKQVLGSFTDESHVRRSLEGRRYVTPFLLEQLIHSAGEENVFTSELELEKHSLDHSHHLASAPEVVIYARSTEMISEVMKVCWRYRIPVTPCGARTGLEGGAIPFGGVSLDMSKMNQVLHVYREELQVHVQAGVRKEALNEHLEPMGLFFQVDPASNPSLGGMSATGASGTLCCNYGTMKENVVSLTVVLADGTIVRPTRRRTRKNSTGYDLTHLCMGQEGTLCVVSELLVKVTPRPKAESSLQVSFERLEDCSRSVVEMRQAGIPLARCELLNRISIESLNAVEGRKENGKTMEAVPTLFLQVHAASSAAAESALTEAEAICAGFGAKSTVLAVGKEEQERLWDLRRSAYYACRANRHHMLQRKAQDIRMLSTDVCVPLSHFCLLIEETEKDYAATAPERFLCNIFGHAADGNFHCVVLYDHADPKDLELLHQLDQRMWARCLALGGTVSGEHGCGMGKVPALQEEWGQEAIDLMWRLKRSMDEREILNPGKLLPSRS</sequence>
<gene>
    <name evidence="11" type="ORF">SCF082_LOCUS4280</name>
    <name evidence="12" type="ORF">SCF082_LOCUS6069</name>
</gene>
<keyword evidence="6" id="KW-0809">Transit peptide</keyword>
<keyword evidence="13" id="KW-1185">Reference proteome</keyword>
<evidence type="ECO:0000313" key="12">
    <source>
        <dbReference type="EMBL" id="CAK8999486.1"/>
    </source>
</evidence>
<dbReference type="Pfam" id="PF02913">
    <property type="entry name" value="FAD-oxidase_C"/>
    <property type="match status" value="1"/>
</dbReference>
<dbReference type="PROSITE" id="PS51387">
    <property type="entry name" value="FAD_PCMH"/>
    <property type="match status" value="1"/>
</dbReference>
<dbReference type="SUPFAM" id="SSF56176">
    <property type="entry name" value="FAD-binding/transporter-associated domain-like"/>
    <property type="match status" value="1"/>
</dbReference>
<comment type="cofactor">
    <cofactor evidence="1">
        <name>FAD</name>
        <dbReference type="ChEBI" id="CHEBI:57692"/>
    </cofactor>
</comment>
<dbReference type="PANTHER" id="PTHR11748:SF111">
    <property type="entry name" value="D-LACTATE DEHYDROGENASE, MITOCHONDRIAL-RELATED"/>
    <property type="match status" value="1"/>
</dbReference>
<organism evidence="12 13">
    <name type="scientific">Durusdinium trenchii</name>
    <dbReference type="NCBI Taxonomy" id="1381693"/>
    <lineage>
        <taxon>Eukaryota</taxon>
        <taxon>Sar</taxon>
        <taxon>Alveolata</taxon>
        <taxon>Dinophyceae</taxon>
        <taxon>Suessiales</taxon>
        <taxon>Symbiodiniaceae</taxon>
        <taxon>Durusdinium</taxon>
    </lineage>
</organism>
<dbReference type="EMBL" id="CAXAMM010003335">
    <property type="protein sequence ID" value="CAK8999486.1"/>
    <property type="molecule type" value="Genomic_DNA"/>
</dbReference>
<evidence type="ECO:0000313" key="13">
    <source>
        <dbReference type="Proteomes" id="UP001642464"/>
    </source>
</evidence>
<keyword evidence="7" id="KW-0560">Oxidoreductase</keyword>
<evidence type="ECO:0000259" key="10">
    <source>
        <dbReference type="PROSITE" id="PS51387"/>
    </source>
</evidence>
<comment type="caution">
    <text evidence="12">The sequence shown here is derived from an EMBL/GenBank/DDBJ whole genome shotgun (WGS) entry which is preliminary data.</text>
</comment>
<dbReference type="EMBL" id="CAXAMM010002224">
    <property type="protein sequence ID" value="CAK8995271.1"/>
    <property type="molecule type" value="Genomic_DNA"/>
</dbReference>
<evidence type="ECO:0000313" key="11">
    <source>
        <dbReference type="EMBL" id="CAK8995271.1"/>
    </source>
</evidence>
<protein>
    <recommendedName>
        <fullName evidence="9">D-lactate dehydrogenase (cytochrome)</fullName>
        <ecNumber evidence="9">1.1.2.4</ecNumber>
    </recommendedName>
</protein>
<dbReference type="InterPro" id="IPR016171">
    <property type="entry name" value="Vanillyl_alc_oxidase_C-sub2"/>
</dbReference>
<reference evidence="12 13" key="1">
    <citation type="submission" date="2024-02" db="EMBL/GenBank/DDBJ databases">
        <authorList>
            <person name="Chen Y."/>
            <person name="Shah S."/>
            <person name="Dougan E. K."/>
            <person name="Thang M."/>
            <person name="Chan C."/>
        </authorList>
    </citation>
    <scope>NUCLEOTIDE SEQUENCE [LARGE SCALE GENOMIC DNA]</scope>
</reference>
<keyword evidence="4" id="KW-0285">Flavoprotein</keyword>
<accession>A0ABP0IC58</accession>
<dbReference type="Gene3D" id="1.10.45.10">
    <property type="entry name" value="Vanillyl-alcohol Oxidase, Chain A, domain 4"/>
    <property type="match status" value="1"/>
</dbReference>
<comment type="subcellular location">
    <subcellularLocation>
        <location evidence="2">Mitochondrion</location>
    </subcellularLocation>
</comment>
<dbReference type="Gene3D" id="3.30.70.2740">
    <property type="match status" value="1"/>
</dbReference>